<dbReference type="Gene3D" id="3.60.40.10">
    <property type="entry name" value="PPM-type phosphatase domain"/>
    <property type="match status" value="1"/>
</dbReference>
<evidence type="ECO:0000313" key="3">
    <source>
        <dbReference type="Proteomes" id="UP000598996"/>
    </source>
</evidence>
<accession>A0ABS1W279</accession>
<name>A0ABS1W279_9ACTN</name>
<proteinExistence type="predicted"/>
<keyword evidence="3" id="KW-1185">Reference proteome</keyword>
<reference evidence="2 3" key="1">
    <citation type="submission" date="2021-01" db="EMBL/GenBank/DDBJ databases">
        <title>Actinoplanes sp. nov. LDG1-01 isolated from lichen.</title>
        <authorList>
            <person name="Saeng-In P."/>
            <person name="Phongsopitanun W."/>
            <person name="Kanchanasin P."/>
            <person name="Yuki M."/>
            <person name="Kudo T."/>
            <person name="Ohkuma M."/>
            <person name="Tanasupawat S."/>
        </authorList>
    </citation>
    <scope>NUCLEOTIDE SEQUENCE [LARGE SCALE GENOMIC DNA]</scope>
    <source>
        <strain evidence="2 3">LDG1-01</strain>
    </source>
</reference>
<dbReference type="Proteomes" id="UP000598996">
    <property type="component" value="Unassembled WGS sequence"/>
</dbReference>
<sequence>MRVIDAVTEAAPGSDNEDLWLAGDNWALVLDGAGRYPGESGGCVHPITWVVARLGEHIAKNLDARPTDRLTELVRDAVCATMANHGPACDMSDPLSPGAACAVARHTGSHVEWLVVADCAVVIEDPDGDCTAVIDDRVDRLSGAPVTTERVRTYRPDYVRTVRNKPEGFWVLGAVPEAADHALIGSVPAAMVKRVLICSDGISRLTERYDWTWRQAFDRFDQVGAKGLVKAVRKAEDTDVEPTRWRGKPHDDATAVVLSGR</sequence>
<gene>
    <name evidence="2" type="ORF">JKJ07_40850</name>
</gene>
<dbReference type="InterPro" id="IPR036457">
    <property type="entry name" value="PPM-type-like_dom_sf"/>
</dbReference>
<dbReference type="SUPFAM" id="SSF81606">
    <property type="entry name" value="PP2C-like"/>
    <property type="match status" value="1"/>
</dbReference>
<protein>
    <submittedName>
        <fullName evidence="2">Protein phosphatase 2C domain-containing protein</fullName>
    </submittedName>
</protein>
<evidence type="ECO:0000259" key="1">
    <source>
        <dbReference type="Pfam" id="PF13672"/>
    </source>
</evidence>
<evidence type="ECO:0000313" key="2">
    <source>
        <dbReference type="EMBL" id="MBL7260658.1"/>
    </source>
</evidence>
<dbReference type="RefSeq" id="WP_202997396.1">
    <property type="nucleotide sequence ID" value="NZ_JAENHO010000015.1"/>
</dbReference>
<dbReference type="EMBL" id="JAENHO010000015">
    <property type="protein sequence ID" value="MBL7260658.1"/>
    <property type="molecule type" value="Genomic_DNA"/>
</dbReference>
<organism evidence="2 3">
    <name type="scientific">Paractinoplanes lichenicola</name>
    <dbReference type="NCBI Taxonomy" id="2802976"/>
    <lineage>
        <taxon>Bacteria</taxon>
        <taxon>Bacillati</taxon>
        <taxon>Actinomycetota</taxon>
        <taxon>Actinomycetes</taxon>
        <taxon>Micromonosporales</taxon>
        <taxon>Micromonosporaceae</taxon>
        <taxon>Paractinoplanes</taxon>
    </lineage>
</organism>
<comment type="caution">
    <text evidence="2">The sequence shown here is derived from an EMBL/GenBank/DDBJ whole genome shotgun (WGS) entry which is preliminary data.</text>
</comment>
<dbReference type="InterPro" id="IPR001932">
    <property type="entry name" value="PPM-type_phosphatase-like_dom"/>
</dbReference>
<feature type="domain" description="PPM-type phosphatase" evidence="1">
    <location>
        <begin position="21"/>
        <end position="228"/>
    </location>
</feature>
<dbReference type="Pfam" id="PF13672">
    <property type="entry name" value="PP2C_2"/>
    <property type="match status" value="1"/>
</dbReference>